<dbReference type="Pfam" id="PF00668">
    <property type="entry name" value="Condensation"/>
    <property type="match status" value="3"/>
</dbReference>
<evidence type="ECO:0000256" key="5">
    <source>
        <dbReference type="ARBA" id="ARBA00022598"/>
    </source>
</evidence>
<dbReference type="InterPro" id="IPR009081">
    <property type="entry name" value="PP-bd_ACP"/>
</dbReference>
<name>A0A075R6L9_BRELA</name>
<evidence type="ECO:0000256" key="1">
    <source>
        <dbReference type="ARBA" id="ARBA00001957"/>
    </source>
</evidence>
<dbReference type="PANTHER" id="PTHR45527:SF1">
    <property type="entry name" value="FATTY ACID SYNTHASE"/>
    <property type="match status" value="1"/>
</dbReference>
<dbReference type="InterPro" id="IPR057326">
    <property type="entry name" value="KR_dom"/>
</dbReference>
<dbReference type="SUPFAM" id="SSF56801">
    <property type="entry name" value="Acetyl-CoA synthetase-like"/>
    <property type="match status" value="3"/>
</dbReference>
<dbReference type="FunFam" id="3.40.50.12780:FF:000012">
    <property type="entry name" value="Non-ribosomal peptide synthetase"/>
    <property type="match status" value="1"/>
</dbReference>
<dbReference type="Pfam" id="PF21394">
    <property type="entry name" value="Beta-ketacyl_N"/>
    <property type="match status" value="1"/>
</dbReference>
<dbReference type="NCBIfam" id="NF003417">
    <property type="entry name" value="PRK04813.1"/>
    <property type="match status" value="4"/>
</dbReference>
<dbReference type="FunFam" id="1.10.1200.10:FF:000016">
    <property type="entry name" value="Non-ribosomal peptide synthase"/>
    <property type="match status" value="1"/>
</dbReference>
<dbReference type="FunFam" id="3.40.50.980:FF:000001">
    <property type="entry name" value="Non-ribosomal peptide synthetase"/>
    <property type="match status" value="2"/>
</dbReference>
<sequence>MSQSVDSRTIPIDLEKELKTLKGIGQIAVLATEDPVTVPAVHLSHFFSDWKSEQLLTGSQTSASTSHHDERDETLPLAYSFGGELQLAVDEPGTLVEVLLRATRIAHDKKLIFVQLDGSEVTMTYAQLLQEAESILRGLRQQGLQPGDPVIFQLDDNKNFVTAFWACVLGGFLPTPIAIAPTYTDWNSGISRIYNAWKLLQKPLVLADEALIESIDQLKNLWETDELRYVALEPLLQNEPDQQYYEASPDSLVLHLLTSGSTGIPKCVQHCNESILARARGTVACHNFTSDEIILNWMPLDHVGGIVMFHVLGVYLASEQILPKIDSFIANPLNWFYWINHYRATMTWAPNFAFALVNDQAEKIKQNNWDLSCMRHILNGGEPVVSKVVQQFLSLLQPHGLPDDTMAPSFGMSETSSGIVFNKLLNRLSPTSGYQILDKASLGGTVRSVPVDHPNHVMFTEVGGPIPGVSIRIVDSNNNVIRENQIGRLQVKGNNIMVGYYQNPEANAEVFVEDGWFITGDLGFLHQGRLTITGREKDVIIINGNNIHNYEIESFVEEVKGVKVTFSAAVSIPKVSSGSDELAIFFVPEEPDLESCLGVIKEIRRHLNVKMGLNPALIVPITQEEFPKTNSGKIQRPELSRRLAKGEFDEILKQIDLKLENDNTLPSWFYKPVWVESPAEETSSVNMTNIEDMQLAGHCLLMIDSMDLASKFVVGEMDEGECISVTNGKEFSKISRLHYVANFNKPHDLDQLFGALKEEQLDVSYVFYLHGMSNNVTGNQPQTIDELKAIQEHNYAIVHLAKVMADRNLQPSTFSLVTHNLYQTNDMEMISYAYSPLIGFFKTLPHEFPETTFLHIDFSDDVHENYSLYIKKELNNLLALAKLAQEKDETDYSKTAIVAYRGNKRYSPRITRVELENKALSDSPLRQNGFYLITGGLGGVAKLFTEHLLRHCQAKVLLVGRTTLPDNVEEGYFDRSTSTKEKMKCLKELKSLAQNGGEVHYVACNIADPVQLEAIVAEWEERFGQALNGVIHLAGVYRETLLKDETMSTLDEMFRAKVYGTFALYQLLKNRPNSIYITSSSTTTLSSGYMAGAYAAANQFVESFSQHMQASGDVKTYCFAWSLWDDIGMGRDLLVMKKILQSRGHQAIRSVKGLYSWLIGLMANDAFLYVGIDESKPDMSRLLAIEPKRQKILHLFFQLDQTIDLTYQTLREKTEQILLTKNSSEPILVALHETDEWLYTETGEPDSEAMLVALAKKAGDVERIKPRSPLENALFGIWSSLLGTDDFGVHDNFFALGGQSIKATQLLTQVREMCQVDLPLRVLFANPTIEELAKELEHQMGASPCNTEEQRKITKAVYGNTLPMSNAQKRQWYLYQLNPESPYYNNTVSLHLKGEKLHVHLLSQAVQLIVDRHEILRTRFALQEDEAVQIIDPKQVMEVPLVDLTHLPRSEREQAVQAHIRQEATTPFHLEKDQLIRAVLIRAGDDDHVMVVSIHHIVSDGWSVGVFIEELANAYDQMRAGKRVELPALPIQYADYTLWQQNLLSDELIVHQLTYWKNKLADATELQLPTDYPRPVHPKRVGKTIERNFSSHLRKKLEKLSQQEGATLYMTLLSSFLTLLSRYSGQRDVIVSSVTANRNQVEIERLIGFFVNTLAIRADIDMTESFADLLQKVKAATLEAFDNQDVPFEMVVDELSLERRPHLHPLSQVLFIVQNAKMRAIDLADATMTMHIENSETSKFDITVQVFEAGEDLQVMLEYDTELYRDDTMDRMLSHFERLLRAISEDVAQPLSQVTFLSDADIHLLSAFNQTEMDYPRDLTLHQQFEQQVDRSPDAVAVVEGDGVQTITYKELNRRANQLAVHLRTRGVKANQVVGLMADRSIKMLTGLLAILKAGGAFLPIDPALPKERISYMLENSGSTLLLTDFDMADLPFNGDLIKLDDTTYQHNNADNLDCINTSSDLLYAIYTSGTTGHPKGIMLTHRNLSNIVHFEYNRTTLDFRRVLQFTTMSFDVCYQEIFSTLLAGGELHIIGNDDKRDILKLLAFIEEYRLETAFLPTSLFKFIINESYYVEKLPKTLKHLVVAGEQLVLPESFIAYLHQHDIQLHNHYGPSETHVITSLTMKAKESIMGIPPIGRPLANTRIFIVSEEMQLQPVGVPGELCVSGDTVGLGYLNRKELTAEKFVINPFAPDEIMYRTGDIARWLPDGTIEYLGRIDHQIKIRGYRIEPGEIEIQLLNHPMISKAFVMVYQNGTNASLCGYYVAEEALSPEAVHSYLAESLPDYMVPAYLIPLNELPLNHNGKIDRRALPIPDSSMTMEEYVDPSNEIEETLAKIWSEVLGVENVSVTSNFFKIGGHSLKATMLVARIHKHFGIEFPLKEVFHKPTIQQMAGYIEQAAVRSFTTIESAPAMTHYPVTSAQKRLYVISQFDGVKTGYNMPVIAELRGNLDKERLRQALEAVVLRHDTLRTSYEMMDGVLVQRIHESADVSLEIVQLQTTEAISSADRKIHDLISNAIRPFHLRIAPQLRATLIELAPEHAILVVDMHHIAADGVSLNIFMNDLGAYYQGKSLPPLHIQYKDYAVWKQSYLGSEENQQHEAYWLDIFTNEPPVLELPTDFQRPSVQSFEGDRIWIDQDEDWTAKLKALATSLDTTLYMLLLAIYNVFLAKWTNQEDIIVGSPIAGRPHADVEPIMGMFVNTLALRNYPEANKSFSQFVAEVKEHVLQAHEHQDYPLEELIEKLGIRRDLSRNPLFDTMFTLQNVDIDYNVMQDVQVSAYDYQYPISKFDLTLLCVEKDGRLRFEWEYSTKLFTRETIVRMSKHLIHLLEQIIEQPQLSIVDIELITEAEKTQLLHDFNRTEWEHPVEQTIHALIEKQALQAPDQTAVVFRSEALTYQQLNEKANQLAHTLREKGAGPEQVIAIIADRSLEMFIGLLAILKAGAAFVPIDPEYPAERIQYMLDDSQAKLLLHHTNQDVKLDTYAREVIRISDQFSYQRDIANLPEMTQPSNLAYIIYTSGSTGKPKGVMIEHRSLVNLCFWHRSEYGITADDATTKYAGFGFDASVWEIFPYLISGATIHVIGDEIRYDIHKLNEYYEQNRITISFLPTQLCETFMSLCNRSLRYLLTGGDKLRTYEPQSYQLVNNYGPTENTVVATNCFITEAGSSIPIGKPIHNVKAYVLNSYNQLQPIGVPGELCVSGINLARGYWNKQELTDEKFVANPFATGERMYRTGDLVRWLPDGNLEYVGRMDAQVKIRGHRIELGEIETTLMQHPSVKEVAVVAWQDSNSNMLAAYFTVDSVVTTNELRKWLAQSLPDYMVPAYFIEVERLPLTANGKVDRKALPAVDKSAEVAISYKAPQNETDAILATIWQEVLGEERIGIQSNFYDLGGDSIKAIQVIALLNKHQLKVEIKDIFMNPTIEELSMYVKPLEAKADQGMVTGAVELTPIQRWFFAQKFTDSHHWNQAMMVYRREGFDEQALCRVLHELVLHHDALRMSYEISELDIKQVNRGEEGCLYGFEVIDLSHLSAEKELDLAIQKEASRIQQSLDLTCGPLIHAGLFHTAEGDHLLLAIHHLVVDGVSWRILLEDLARGYEQAIGDQLIHFAEKTHSYQDWAEALTRYASTRMGQREMSYWQSVLQTTTEPIPKDATSSCNSWAETTEKTIWLSTKETEDLLKHAHHTYNTEINDILLTALGLTLSEWSGQTQIRVDLEGHGREEIIADISVARTVGWFTSIYPVVLKMNSLQDLGEQIKQMKESLRQIPNKGVGYGILNYLGETPLTGKQAEVSFNYLGQFDNSQQVGSFQASDKSVGEMFSPRAERTYLLDFLGMVTDGRLKLSVLYNTQIHQAKTIASLLERFKENLLRCILHCVSKQTNELTPSDFTSSGLSFDDLEAALDLFNR</sequence>
<dbReference type="Pfam" id="PF08659">
    <property type="entry name" value="KR"/>
    <property type="match status" value="1"/>
</dbReference>
<evidence type="ECO:0000256" key="2">
    <source>
        <dbReference type="ARBA" id="ARBA00006432"/>
    </source>
</evidence>
<evidence type="ECO:0000313" key="11">
    <source>
        <dbReference type="Proteomes" id="UP000005850"/>
    </source>
</evidence>
<evidence type="ECO:0000256" key="3">
    <source>
        <dbReference type="ARBA" id="ARBA00022450"/>
    </source>
</evidence>
<dbReference type="InterPro" id="IPR023213">
    <property type="entry name" value="CAT-like_dom_sf"/>
</dbReference>
<dbReference type="Gene3D" id="3.30.559.10">
    <property type="entry name" value="Chloramphenicol acetyltransferase-like domain"/>
    <property type="match status" value="3"/>
</dbReference>
<dbReference type="InterPro" id="IPR036736">
    <property type="entry name" value="ACP-like_sf"/>
</dbReference>
<dbReference type="NCBIfam" id="TIGR01733">
    <property type="entry name" value="AA-adenyl-dom"/>
    <property type="match status" value="2"/>
</dbReference>
<proteinExistence type="inferred from homology"/>
<dbReference type="STRING" id="1042163.BRLA_c024630"/>
<dbReference type="InterPro" id="IPR020845">
    <property type="entry name" value="AMP-binding_CS"/>
</dbReference>
<dbReference type="GO" id="GO:0043041">
    <property type="term" value="P:amino acid activation for nonribosomal peptide biosynthetic process"/>
    <property type="evidence" value="ECO:0007669"/>
    <property type="project" value="TreeGrafter"/>
</dbReference>
<dbReference type="SUPFAM" id="SSF47336">
    <property type="entry name" value="ACP-like"/>
    <property type="match status" value="3"/>
</dbReference>
<dbReference type="EMBL" id="CP007806">
    <property type="protein sequence ID" value="AIG26783.1"/>
    <property type="molecule type" value="Genomic_DNA"/>
</dbReference>
<keyword evidence="3" id="KW-0596">Phosphopantetheine</keyword>
<dbReference type="InterPro" id="IPR036291">
    <property type="entry name" value="NAD(P)-bd_dom_sf"/>
</dbReference>
<dbReference type="GO" id="GO:0005829">
    <property type="term" value="C:cytosol"/>
    <property type="evidence" value="ECO:0007669"/>
    <property type="project" value="TreeGrafter"/>
</dbReference>
<gene>
    <name evidence="10" type="ORF">BRLA_c024630</name>
</gene>
<dbReference type="KEGG" id="blr:BRLA_c024630"/>
<dbReference type="NCBIfam" id="TIGR01720">
    <property type="entry name" value="NRPS-para261"/>
    <property type="match status" value="1"/>
</dbReference>
<comment type="similarity">
    <text evidence="2">Belongs to the ATP-dependent AMP-binding enzyme family.</text>
</comment>
<dbReference type="GO" id="GO:0044550">
    <property type="term" value="P:secondary metabolite biosynthetic process"/>
    <property type="evidence" value="ECO:0007669"/>
    <property type="project" value="UniProtKB-ARBA"/>
</dbReference>
<dbReference type="InterPro" id="IPR000873">
    <property type="entry name" value="AMP-dep_synth/lig_dom"/>
</dbReference>
<dbReference type="InterPro" id="IPR006162">
    <property type="entry name" value="Ppantetheine_attach_site"/>
</dbReference>
<dbReference type="PROSITE" id="PS00012">
    <property type="entry name" value="PHOSPHOPANTETHEINE"/>
    <property type="match status" value="2"/>
</dbReference>
<dbReference type="InterPro" id="IPR010071">
    <property type="entry name" value="AA_adenyl_dom"/>
</dbReference>
<dbReference type="InterPro" id="IPR001242">
    <property type="entry name" value="Condensation_dom"/>
</dbReference>
<dbReference type="CDD" id="cd19534">
    <property type="entry name" value="E_NRPS"/>
    <property type="match status" value="1"/>
</dbReference>
<feature type="domain" description="Carrier" evidence="9">
    <location>
        <begin position="1265"/>
        <end position="1340"/>
    </location>
</feature>
<dbReference type="GO" id="GO:0031177">
    <property type="term" value="F:phosphopantetheine binding"/>
    <property type="evidence" value="ECO:0007669"/>
    <property type="project" value="InterPro"/>
</dbReference>
<dbReference type="HOGENOM" id="CLU_000022_0_0_9"/>
<dbReference type="GO" id="GO:0016874">
    <property type="term" value="F:ligase activity"/>
    <property type="evidence" value="ECO:0007669"/>
    <property type="project" value="UniProtKB-KW"/>
</dbReference>
<dbReference type="eggNOG" id="COG1020">
    <property type="taxonomic scope" value="Bacteria"/>
</dbReference>
<dbReference type="FunFam" id="1.10.1200.10:FF:000005">
    <property type="entry name" value="Nonribosomal peptide synthetase 1"/>
    <property type="match status" value="2"/>
</dbReference>
<dbReference type="CDD" id="cd05930">
    <property type="entry name" value="A_NRPS"/>
    <property type="match status" value="1"/>
</dbReference>
<dbReference type="FunFam" id="3.30.300.30:FF:000010">
    <property type="entry name" value="Enterobactin synthetase component F"/>
    <property type="match status" value="2"/>
</dbReference>
<dbReference type="Gene3D" id="3.40.50.12780">
    <property type="entry name" value="N-terminal domain of ligase-like"/>
    <property type="match status" value="1"/>
</dbReference>
<dbReference type="Gene3D" id="3.40.50.980">
    <property type="match status" value="4"/>
</dbReference>
<dbReference type="RefSeq" id="WP_003337719.1">
    <property type="nucleotide sequence ID" value="NZ_CP007806.1"/>
</dbReference>
<dbReference type="InterPro" id="IPR025110">
    <property type="entry name" value="AMP-bd_C"/>
</dbReference>
<dbReference type="Gene3D" id="2.30.38.10">
    <property type="entry name" value="Luciferase, Domain 3"/>
    <property type="match status" value="2"/>
</dbReference>
<comment type="cofactor">
    <cofactor evidence="1">
        <name>pantetheine 4'-phosphate</name>
        <dbReference type="ChEBI" id="CHEBI:47942"/>
    </cofactor>
</comment>
<dbReference type="CDD" id="cd19531">
    <property type="entry name" value="LCL_NRPS-like"/>
    <property type="match status" value="2"/>
</dbReference>
<dbReference type="Pfam" id="PF13193">
    <property type="entry name" value="AMP-binding_C"/>
    <property type="match status" value="2"/>
</dbReference>
<feature type="domain" description="Carrier" evidence="9">
    <location>
        <begin position="3355"/>
        <end position="3429"/>
    </location>
</feature>
<evidence type="ECO:0000256" key="6">
    <source>
        <dbReference type="ARBA" id="ARBA00022737"/>
    </source>
</evidence>
<evidence type="ECO:0000256" key="8">
    <source>
        <dbReference type="ARBA" id="ARBA00023268"/>
    </source>
</evidence>
<dbReference type="PROSITE" id="PS50075">
    <property type="entry name" value="CARRIER"/>
    <property type="match status" value="3"/>
</dbReference>
<dbReference type="Proteomes" id="UP000005850">
    <property type="component" value="Chromosome"/>
</dbReference>
<dbReference type="SMART" id="SM00822">
    <property type="entry name" value="PKS_KR"/>
    <property type="match status" value="1"/>
</dbReference>
<dbReference type="SMART" id="SM00823">
    <property type="entry name" value="PKS_PP"/>
    <property type="match status" value="2"/>
</dbReference>
<dbReference type="PROSITE" id="PS00455">
    <property type="entry name" value="AMP_BINDING"/>
    <property type="match status" value="1"/>
</dbReference>
<dbReference type="FunFam" id="3.30.559.10:FF:000012">
    <property type="entry name" value="Non-ribosomal peptide synthetase"/>
    <property type="match status" value="1"/>
</dbReference>
<keyword evidence="4" id="KW-0597">Phosphoprotein</keyword>
<dbReference type="InterPro" id="IPR010060">
    <property type="entry name" value="NRPS_synth"/>
</dbReference>
<dbReference type="PANTHER" id="PTHR45527">
    <property type="entry name" value="NONRIBOSOMAL PEPTIDE SYNTHETASE"/>
    <property type="match status" value="1"/>
</dbReference>
<dbReference type="Gene3D" id="3.40.50.720">
    <property type="entry name" value="NAD(P)-binding Rossmann-like Domain"/>
    <property type="match status" value="1"/>
</dbReference>
<dbReference type="InterPro" id="IPR042099">
    <property type="entry name" value="ANL_N_sf"/>
</dbReference>
<dbReference type="SUPFAM" id="SSF51735">
    <property type="entry name" value="NAD(P)-binding Rossmann-fold domains"/>
    <property type="match status" value="2"/>
</dbReference>
<dbReference type="Gene3D" id="3.30.300.30">
    <property type="match status" value="3"/>
</dbReference>
<dbReference type="SUPFAM" id="SSF52777">
    <property type="entry name" value="CoA-dependent acyltransferases"/>
    <property type="match status" value="6"/>
</dbReference>
<dbReference type="Pfam" id="PF00550">
    <property type="entry name" value="PP-binding"/>
    <property type="match status" value="3"/>
</dbReference>
<keyword evidence="8" id="KW-0511">Multifunctional enzyme</keyword>
<dbReference type="Pfam" id="PF00501">
    <property type="entry name" value="AMP-binding"/>
    <property type="match status" value="3"/>
</dbReference>
<protein>
    <submittedName>
        <fullName evidence="10">NRPS/PKS domain-containing protein</fullName>
    </submittedName>
</protein>
<dbReference type="InterPro" id="IPR049490">
    <property type="entry name" value="C883_1060-like_KR_N"/>
</dbReference>
<evidence type="ECO:0000256" key="4">
    <source>
        <dbReference type="ARBA" id="ARBA00022553"/>
    </source>
</evidence>
<keyword evidence="5" id="KW-0436">Ligase</keyword>
<feature type="domain" description="Carrier" evidence="9">
    <location>
        <begin position="2322"/>
        <end position="2397"/>
    </location>
</feature>
<evidence type="ECO:0000259" key="9">
    <source>
        <dbReference type="PROSITE" id="PS50075"/>
    </source>
</evidence>
<dbReference type="InterPro" id="IPR013968">
    <property type="entry name" value="PKS_KR"/>
</dbReference>
<accession>A0A075R6L9</accession>
<evidence type="ECO:0000313" key="10">
    <source>
        <dbReference type="EMBL" id="AIG26783.1"/>
    </source>
</evidence>
<keyword evidence="6" id="KW-0677">Repeat</keyword>
<reference evidence="10 11" key="1">
    <citation type="journal article" date="2011" name="J. Bacteriol.">
        <title>Genome sequence of Brevibacillus laterosporus LMG 15441, a pathogen of invertebrates.</title>
        <authorList>
            <person name="Djukic M."/>
            <person name="Poehlein A."/>
            <person name="Thurmer A."/>
            <person name="Daniel R."/>
        </authorList>
    </citation>
    <scope>NUCLEOTIDE SEQUENCE [LARGE SCALE GENOMIC DNA]</scope>
    <source>
        <strain evidence="10 11">LMG 15441</strain>
    </source>
</reference>
<dbReference type="GO" id="GO:0008610">
    <property type="term" value="P:lipid biosynthetic process"/>
    <property type="evidence" value="ECO:0007669"/>
    <property type="project" value="UniProtKB-ARBA"/>
</dbReference>
<dbReference type="Gene3D" id="3.30.559.30">
    <property type="entry name" value="Nonribosomal peptide synthetase, condensation domain"/>
    <property type="match status" value="3"/>
</dbReference>
<dbReference type="GO" id="GO:0017000">
    <property type="term" value="P:antibiotic biosynthetic process"/>
    <property type="evidence" value="ECO:0007669"/>
    <property type="project" value="UniProtKB-KW"/>
</dbReference>
<evidence type="ECO:0000256" key="7">
    <source>
        <dbReference type="ARBA" id="ARBA00023194"/>
    </source>
</evidence>
<keyword evidence="7" id="KW-0045">Antibiotic biosynthesis</keyword>
<dbReference type="GO" id="GO:0072330">
    <property type="term" value="P:monocarboxylic acid biosynthetic process"/>
    <property type="evidence" value="ECO:0007669"/>
    <property type="project" value="UniProtKB-ARBA"/>
</dbReference>
<keyword evidence="11" id="KW-1185">Reference proteome</keyword>
<organism evidence="10 11">
    <name type="scientific">Brevibacillus laterosporus LMG 15441</name>
    <dbReference type="NCBI Taxonomy" id="1042163"/>
    <lineage>
        <taxon>Bacteria</taxon>
        <taxon>Bacillati</taxon>
        <taxon>Bacillota</taxon>
        <taxon>Bacilli</taxon>
        <taxon>Bacillales</taxon>
        <taxon>Paenibacillaceae</taxon>
        <taxon>Brevibacillus</taxon>
    </lineage>
</organism>
<dbReference type="InterPro" id="IPR020806">
    <property type="entry name" value="PKS_PP-bd"/>
</dbReference>
<dbReference type="FunFam" id="2.30.38.10:FF:000001">
    <property type="entry name" value="Non-ribosomal peptide synthetase PvdI"/>
    <property type="match status" value="2"/>
</dbReference>
<dbReference type="InterPro" id="IPR045851">
    <property type="entry name" value="AMP-bd_C_sf"/>
</dbReference>
<dbReference type="Gene3D" id="1.10.1200.10">
    <property type="entry name" value="ACP-like"/>
    <property type="match status" value="3"/>
</dbReference>